<protein>
    <submittedName>
        <fullName evidence="2">Uncharacterized protein</fullName>
    </submittedName>
</protein>
<reference evidence="2" key="1">
    <citation type="journal article" date="2015" name="Int. J. Syst. Evol. Microbiol.">
        <title>Rhizobium oryzicola sp. nov., potential plant-growth-promoting endophytic bacteria isolated from rice roots.</title>
        <authorList>
            <person name="Zhang X.X."/>
            <person name="Gao J.S."/>
            <person name="Cao Y.H."/>
            <person name="Sheirdil R.A."/>
            <person name="Wang X.C."/>
            <person name="Zhang L."/>
        </authorList>
    </citation>
    <scope>NUCLEOTIDE SEQUENCE</scope>
    <source>
        <strain evidence="2">05753</strain>
    </source>
</reference>
<gene>
    <name evidence="2" type="ORF">Q2T52_05125</name>
</gene>
<organism evidence="2 3">
    <name type="scientific">Rhizobium oryzicola</name>
    <dbReference type="NCBI Taxonomy" id="1232668"/>
    <lineage>
        <taxon>Bacteria</taxon>
        <taxon>Pseudomonadati</taxon>
        <taxon>Pseudomonadota</taxon>
        <taxon>Alphaproteobacteria</taxon>
        <taxon>Hyphomicrobiales</taxon>
        <taxon>Rhizobiaceae</taxon>
        <taxon>Rhizobium/Agrobacterium group</taxon>
        <taxon>Rhizobium</taxon>
    </lineage>
</organism>
<dbReference type="RefSeq" id="WP_302075579.1">
    <property type="nucleotide sequence ID" value="NZ_JAUKWQ010000001.1"/>
</dbReference>
<accession>A0ABT8SSS9</accession>
<evidence type="ECO:0000313" key="2">
    <source>
        <dbReference type="EMBL" id="MDO1581473.1"/>
    </source>
</evidence>
<feature type="compositionally biased region" description="Polar residues" evidence="1">
    <location>
        <begin position="1"/>
        <end position="27"/>
    </location>
</feature>
<evidence type="ECO:0000256" key="1">
    <source>
        <dbReference type="SAM" id="MobiDB-lite"/>
    </source>
</evidence>
<reference evidence="2" key="2">
    <citation type="submission" date="2023-07" db="EMBL/GenBank/DDBJ databases">
        <authorList>
            <person name="Sun H."/>
        </authorList>
    </citation>
    <scope>NUCLEOTIDE SEQUENCE</scope>
    <source>
        <strain evidence="2">05753</strain>
    </source>
</reference>
<feature type="compositionally biased region" description="Polar residues" evidence="1">
    <location>
        <begin position="168"/>
        <end position="177"/>
    </location>
</feature>
<feature type="region of interest" description="Disordered" evidence="1">
    <location>
        <begin position="1"/>
        <end position="59"/>
    </location>
</feature>
<feature type="region of interest" description="Disordered" evidence="1">
    <location>
        <begin position="73"/>
        <end position="105"/>
    </location>
</feature>
<sequence>MTIISSTSAHSVASLYRTRQSAPSSKSLDLEDNAMSNGSRRSVFSPDWEEGNSSASTSSAALKLSSQLWDLMSAQDNAGGAESESSATGKNGASPDSSAASEFQSLSNMTLAERIREKYLEDNKLSEDDLKAMDAQARTRIEEAIRQQVQAALHLQGTNGSAGEATVSAASSETEEA</sequence>
<name>A0ABT8SSS9_9HYPH</name>
<feature type="compositionally biased region" description="Polar residues" evidence="1">
    <location>
        <begin position="83"/>
        <end position="105"/>
    </location>
</feature>
<feature type="region of interest" description="Disordered" evidence="1">
    <location>
        <begin position="156"/>
        <end position="177"/>
    </location>
</feature>
<proteinExistence type="predicted"/>
<comment type="caution">
    <text evidence="2">The sequence shown here is derived from an EMBL/GenBank/DDBJ whole genome shotgun (WGS) entry which is preliminary data.</text>
</comment>
<dbReference type="Proteomes" id="UP001169006">
    <property type="component" value="Unassembled WGS sequence"/>
</dbReference>
<evidence type="ECO:0000313" key="3">
    <source>
        <dbReference type="Proteomes" id="UP001169006"/>
    </source>
</evidence>
<dbReference type="EMBL" id="JAUKWQ010000001">
    <property type="protein sequence ID" value="MDO1581473.1"/>
    <property type="molecule type" value="Genomic_DNA"/>
</dbReference>
<keyword evidence="3" id="KW-1185">Reference proteome</keyword>